<dbReference type="AlphaFoldDB" id="A0A1G1TEL6"/>
<dbReference type="Gene3D" id="3.40.50.1820">
    <property type="entry name" value="alpha/beta hydrolase"/>
    <property type="match status" value="1"/>
</dbReference>
<keyword evidence="2" id="KW-0645">Protease</keyword>
<keyword evidence="1" id="KW-0378">Hydrolase</keyword>
<dbReference type="InterPro" id="IPR011659">
    <property type="entry name" value="WD40"/>
</dbReference>
<feature type="signal peptide" evidence="3">
    <location>
        <begin position="1"/>
        <end position="19"/>
    </location>
</feature>
<feature type="domain" description="Peptidase S9 prolyl oligopeptidase catalytic" evidence="4">
    <location>
        <begin position="508"/>
        <end position="716"/>
    </location>
</feature>
<keyword evidence="2" id="KW-0720">Serine protease</keyword>
<protein>
    <submittedName>
        <fullName evidence="5">Peptidase S9</fullName>
    </submittedName>
</protein>
<dbReference type="OrthoDB" id="9812921at2"/>
<proteinExistence type="predicted"/>
<dbReference type="Proteomes" id="UP000177506">
    <property type="component" value="Unassembled WGS sequence"/>
</dbReference>
<evidence type="ECO:0000256" key="2">
    <source>
        <dbReference type="ARBA" id="ARBA00022825"/>
    </source>
</evidence>
<dbReference type="SUPFAM" id="SSF53474">
    <property type="entry name" value="alpha/beta-Hydrolases"/>
    <property type="match status" value="1"/>
</dbReference>
<dbReference type="RefSeq" id="WP_070744889.1">
    <property type="nucleotide sequence ID" value="NZ_MDZA01000299.1"/>
</dbReference>
<dbReference type="GO" id="GO:0004252">
    <property type="term" value="F:serine-type endopeptidase activity"/>
    <property type="evidence" value="ECO:0007669"/>
    <property type="project" value="TreeGrafter"/>
</dbReference>
<dbReference type="Pfam" id="PF00326">
    <property type="entry name" value="Peptidase_S9"/>
    <property type="match status" value="1"/>
</dbReference>
<dbReference type="EMBL" id="MDZA01000299">
    <property type="protein sequence ID" value="OGX89316.1"/>
    <property type="molecule type" value="Genomic_DNA"/>
</dbReference>
<dbReference type="Pfam" id="PF07676">
    <property type="entry name" value="PD40"/>
    <property type="match status" value="1"/>
</dbReference>
<dbReference type="PANTHER" id="PTHR42776">
    <property type="entry name" value="SERINE PEPTIDASE S9 FAMILY MEMBER"/>
    <property type="match status" value="1"/>
</dbReference>
<evidence type="ECO:0000256" key="1">
    <source>
        <dbReference type="ARBA" id="ARBA00022801"/>
    </source>
</evidence>
<dbReference type="GO" id="GO:0006508">
    <property type="term" value="P:proteolysis"/>
    <property type="evidence" value="ECO:0007669"/>
    <property type="project" value="InterPro"/>
</dbReference>
<dbReference type="InterPro" id="IPR029058">
    <property type="entry name" value="AB_hydrolase_fold"/>
</dbReference>
<evidence type="ECO:0000256" key="3">
    <source>
        <dbReference type="SAM" id="SignalP"/>
    </source>
</evidence>
<dbReference type="InterPro" id="IPR001375">
    <property type="entry name" value="Peptidase_S9_cat"/>
</dbReference>
<evidence type="ECO:0000313" key="6">
    <source>
        <dbReference type="Proteomes" id="UP000177506"/>
    </source>
</evidence>
<gene>
    <name evidence="5" type="ORF">BEN49_09175</name>
</gene>
<keyword evidence="6" id="KW-1185">Reference proteome</keyword>
<evidence type="ECO:0000313" key="5">
    <source>
        <dbReference type="EMBL" id="OGX89316.1"/>
    </source>
</evidence>
<accession>A0A1G1TEL6</accession>
<comment type="caution">
    <text evidence="5">The sequence shown here is derived from an EMBL/GenBank/DDBJ whole genome shotgun (WGS) entry which is preliminary data.</text>
</comment>
<keyword evidence="3" id="KW-0732">Signal</keyword>
<sequence length="723" mass="79878">MKKTALILLTLGLAQVAQAQQHPEPVKVTDLLKIQQVGNVTLTRDGRRAAFTVLAVEPDEKNKADYKNVTQLYQMGTKAGAQPRQLTFAKEGASQPAWSPDGRQLAFVRTVEDKPQVFIMPADGGEARQLTRYKYGAGAPKWSPDGRQVLFSAPVPLRELLRDSVLNAAKAVPGWSFEKPGFAKNSLLGPAKPNADGNLAEIRAYLDKDEVDKKAKVLDNLNFQDEKDVSAEQNYTQFFLVSANEAGAPPVAVTHGFYRFSQAEFTPDGQHLVLLAALDSLRHPDRAQENGLYLTDRAGRHPRLLLGHDSTAYSGPKVSPSGKWLAFQQEPTGRVAVPTLALLPLGGTAKDVITIPFDRSKGNLAWSSDEKYVYFTAQANGGAPLYRANVKTRKIEKLSADDTGILSFDVAQGRVVYAQTGVRNPSDLFVADAGLRQAQRAGTFNDWVKTRQLSVPEKHSFVNDKGLTVEYWVMKPTAYQAGRKYPLLLDIHGGPAAMWGPGEASMWHEFQYFAAQGYGVVYGNPRGSGGYGQQFLRANINDWGTGPSADVLTSLDKTVAEGWADPQKLVVTGGSYAGYLVAWIISHDHRFQAACSQRGVYDLATFFGEGNAWRLVPNYFGGYPWEPAVRAVLTRESPITYVQNITTPYIIFHGESDRRTGFVQGEMLYRSLKVLGRPVEYVRHPGGTHELTRAGDNRQRIDQMLRTYEFFERYLNTKVAVAQ</sequence>
<evidence type="ECO:0000259" key="4">
    <source>
        <dbReference type="Pfam" id="PF00326"/>
    </source>
</evidence>
<organism evidence="5 6">
    <name type="scientific">Hymenobacter coccineus</name>
    <dbReference type="NCBI Taxonomy" id="1908235"/>
    <lineage>
        <taxon>Bacteria</taxon>
        <taxon>Pseudomonadati</taxon>
        <taxon>Bacteroidota</taxon>
        <taxon>Cytophagia</taxon>
        <taxon>Cytophagales</taxon>
        <taxon>Hymenobacteraceae</taxon>
        <taxon>Hymenobacter</taxon>
    </lineage>
</organism>
<name>A0A1G1TEL6_9BACT</name>
<dbReference type="InterPro" id="IPR011042">
    <property type="entry name" value="6-blade_b-propeller_TolB-like"/>
</dbReference>
<reference evidence="5 6" key="1">
    <citation type="submission" date="2016-08" db="EMBL/GenBank/DDBJ databases">
        <title>Hymenobacter coccineus sp. nov., Hymenobacter lapidarius sp. nov. and Hymenobacter glacialis sp. nov., isolated from Antarctic soil.</title>
        <authorList>
            <person name="Sedlacek I."/>
            <person name="Kralova S."/>
            <person name="Kyrova K."/>
            <person name="Maslanova I."/>
            <person name="Stankova E."/>
            <person name="Vrbovska V."/>
            <person name="Nemec M."/>
            <person name="Bartak M."/>
            <person name="Svec P."/>
            <person name="Busse H.-J."/>
            <person name="Pantucek R."/>
        </authorList>
    </citation>
    <scope>NUCLEOTIDE SEQUENCE [LARGE SCALE GENOMIC DNA]</scope>
    <source>
        <strain evidence="5 6">CCM 8649</strain>
    </source>
</reference>
<dbReference type="Gene3D" id="2.120.10.30">
    <property type="entry name" value="TolB, C-terminal domain"/>
    <property type="match status" value="2"/>
</dbReference>
<feature type="chain" id="PRO_5009579391" evidence="3">
    <location>
        <begin position="20"/>
        <end position="723"/>
    </location>
</feature>
<dbReference type="PANTHER" id="PTHR42776:SF27">
    <property type="entry name" value="DIPEPTIDYL PEPTIDASE FAMILY MEMBER 6"/>
    <property type="match status" value="1"/>
</dbReference>
<dbReference type="SUPFAM" id="SSF82171">
    <property type="entry name" value="DPP6 N-terminal domain-like"/>
    <property type="match status" value="1"/>
</dbReference>